<evidence type="ECO:0000256" key="3">
    <source>
        <dbReference type="ARBA" id="ARBA00022574"/>
    </source>
</evidence>
<dbReference type="SMART" id="SM01033">
    <property type="entry name" value="BING4CT"/>
    <property type="match status" value="1"/>
</dbReference>
<dbReference type="VEuPathDB" id="VectorBase:CSON003428"/>
<name>A0A336MNP4_CULSO</name>
<dbReference type="InterPro" id="IPR036322">
    <property type="entry name" value="WD40_repeat_dom_sf"/>
</dbReference>
<dbReference type="Pfam" id="PF00400">
    <property type="entry name" value="WD40"/>
    <property type="match status" value="1"/>
</dbReference>
<dbReference type="PROSITE" id="PS50082">
    <property type="entry name" value="WD_REPEATS_2"/>
    <property type="match status" value="1"/>
</dbReference>
<dbReference type="GO" id="GO:0030686">
    <property type="term" value="C:90S preribosome"/>
    <property type="evidence" value="ECO:0007669"/>
    <property type="project" value="TreeGrafter"/>
</dbReference>
<dbReference type="InterPro" id="IPR012952">
    <property type="entry name" value="BING4_C_dom"/>
</dbReference>
<feature type="domain" description="BING4 C-terminal" evidence="8">
    <location>
        <begin position="373"/>
        <end position="451"/>
    </location>
</feature>
<dbReference type="FunFam" id="2.130.10.10:FF:000378">
    <property type="entry name" value="U3 small nucleolar RNA-associated protein 7"/>
    <property type="match status" value="1"/>
</dbReference>
<evidence type="ECO:0000256" key="4">
    <source>
        <dbReference type="ARBA" id="ARBA00022737"/>
    </source>
</evidence>
<dbReference type="InterPro" id="IPR040315">
    <property type="entry name" value="WDR46/Utp7"/>
</dbReference>
<dbReference type="PANTHER" id="PTHR14085:SF3">
    <property type="entry name" value="WD REPEAT-CONTAINING PROTEIN 46"/>
    <property type="match status" value="1"/>
</dbReference>
<keyword evidence="3 6" id="KW-0853">WD repeat</keyword>
<dbReference type="PROSITE" id="PS50294">
    <property type="entry name" value="WD_REPEATS_REGION"/>
    <property type="match status" value="1"/>
</dbReference>
<protein>
    <submittedName>
        <fullName evidence="9">CSON003428 protein</fullName>
    </submittedName>
</protein>
<keyword evidence="4" id="KW-0677">Repeat</keyword>
<dbReference type="SUPFAM" id="SSF50978">
    <property type="entry name" value="WD40 repeat-like"/>
    <property type="match status" value="1"/>
</dbReference>
<evidence type="ECO:0000256" key="5">
    <source>
        <dbReference type="ARBA" id="ARBA00023242"/>
    </source>
</evidence>
<keyword evidence="2" id="KW-0698">rRNA processing</keyword>
<reference evidence="9" key="1">
    <citation type="submission" date="2018-07" db="EMBL/GenBank/DDBJ databases">
        <authorList>
            <person name="Quirk P.G."/>
            <person name="Krulwich T.A."/>
        </authorList>
    </citation>
    <scope>NUCLEOTIDE SEQUENCE</scope>
</reference>
<dbReference type="Gene3D" id="2.130.10.10">
    <property type="entry name" value="YVTN repeat-like/Quinoprotein amine dehydrogenase"/>
    <property type="match status" value="1"/>
</dbReference>
<dbReference type="GO" id="GO:0000462">
    <property type="term" value="P:maturation of SSU-rRNA from tricistronic rRNA transcript (SSU-rRNA, 5.8S rRNA, LSU-rRNA)"/>
    <property type="evidence" value="ECO:0007669"/>
    <property type="project" value="TreeGrafter"/>
</dbReference>
<gene>
    <name evidence="9" type="primary">CSON003428</name>
</gene>
<evidence type="ECO:0000256" key="6">
    <source>
        <dbReference type="PROSITE-ProRule" id="PRU00221"/>
    </source>
</evidence>
<evidence type="ECO:0000259" key="8">
    <source>
        <dbReference type="SMART" id="SM01033"/>
    </source>
</evidence>
<dbReference type="InterPro" id="IPR001680">
    <property type="entry name" value="WD40_rpt"/>
</dbReference>
<evidence type="ECO:0000256" key="2">
    <source>
        <dbReference type="ARBA" id="ARBA00022552"/>
    </source>
</evidence>
<feature type="compositionally biased region" description="Basic and acidic residues" evidence="7">
    <location>
        <begin position="540"/>
        <end position="551"/>
    </location>
</feature>
<dbReference type="EMBL" id="UFQT01001622">
    <property type="protein sequence ID" value="SSX31211.1"/>
    <property type="molecule type" value="Genomic_DNA"/>
</dbReference>
<dbReference type="GO" id="GO:0032040">
    <property type="term" value="C:small-subunit processome"/>
    <property type="evidence" value="ECO:0007669"/>
    <property type="project" value="TreeGrafter"/>
</dbReference>
<organism evidence="9">
    <name type="scientific">Culicoides sonorensis</name>
    <name type="common">Biting midge</name>
    <dbReference type="NCBI Taxonomy" id="179676"/>
    <lineage>
        <taxon>Eukaryota</taxon>
        <taxon>Metazoa</taxon>
        <taxon>Ecdysozoa</taxon>
        <taxon>Arthropoda</taxon>
        <taxon>Hexapoda</taxon>
        <taxon>Insecta</taxon>
        <taxon>Pterygota</taxon>
        <taxon>Neoptera</taxon>
        <taxon>Endopterygota</taxon>
        <taxon>Diptera</taxon>
        <taxon>Nematocera</taxon>
        <taxon>Chironomoidea</taxon>
        <taxon>Ceratopogonidae</taxon>
        <taxon>Ceratopogoninae</taxon>
        <taxon>Culicoides</taxon>
        <taxon>Monoculicoides</taxon>
    </lineage>
</organism>
<feature type="region of interest" description="Disordered" evidence="7">
    <location>
        <begin position="525"/>
        <end position="557"/>
    </location>
</feature>
<keyword evidence="5" id="KW-0539">Nucleus</keyword>
<dbReference type="OMA" id="EFLPYHW"/>
<proteinExistence type="predicted"/>
<dbReference type="PANTHER" id="PTHR14085">
    <property type="entry name" value="WD-REPEAT PROTEIN BING4"/>
    <property type="match status" value="1"/>
</dbReference>
<evidence type="ECO:0000313" key="9">
    <source>
        <dbReference type="EMBL" id="SSX31211.1"/>
    </source>
</evidence>
<evidence type="ECO:0000256" key="7">
    <source>
        <dbReference type="SAM" id="MobiDB-lite"/>
    </source>
</evidence>
<dbReference type="InterPro" id="IPR015943">
    <property type="entry name" value="WD40/YVTN_repeat-like_dom_sf"/>
</dbReference>
<dbReference type="SMART" id="SM00320">
    <property type="entry name" value="WD40"/>
    <property type="match status" value="5"/>
</dbReference>
<dbReference type="Pfam" id="PF08149">
    <property type="entry name" value="BING4CT"/>
    <property type="match status" value="1"/>
</dbReference>
<feature type="repeat" description="WD" evidence="6">
    <location>
        <begin position="294"/>
        <end position="328"/>
    </location>
</feature>
<comment type="subcellular location">
    <subcellularLocation>
        <location evidence="1">Nucleus</location>
        <location evidence="1">Nucleolus</location>
    </subcellularLocation>
</comment>
<dbReference type="AlphaFoldDB" id="A0A336MNP4"/>
<sequence length="557" mass="63479">MGKAVRYFQTDTKKNVKNEKKAKIIQKPKPGKHSTKNKKVFKPVKVPQNILEKFDKGETVKTGGIKTKYHQKLWQERDKQIELAIQQTARTEILLDEQEGYLDTGNIVDISQKEIVANVDITSATKHFTLSLDQFGPYRIKYTENGRHLLIGGAKGHVASLDWVSKKLRCEMNVMEELTDISWLHNENMFAAAQKSYVHIYDNKGIQLHCVKRMNAVNFLEFLPYHFLLAAGNDEGYLSWLDISIGEIVSQFNSKLGSVSNMCQDKSTGVLFTGDAKGIVSLWSPSVKEQLAYVSCHSTPISALAVNPNGNTFMTSDINRSLKVWDLRKLGETVLTKKFKTSVSHIDIAQKGLISVALANTCEVYQKDFSEQPYLKYYLTQNIRGLKFCPYEDVLGISTNNEFASILVPGSAEANFDAFETNPYQSKSQRKESEVRRLLDKIPMEMITLKPKKVLEVNTLSLKEKLLEKKKILYVKPKLVDFTPRQKKKSKNSSKIKRKQIVREATIREFQKNIEPLKKQILQQMKSKNAGGHTVPKNISKKEVNVLDRFKPKSRLK</sequence>
<evidence type="ECO:0000256" key="1">
    <source>
        <dbReference type="ARBA" id="ARBA00004604"/>
    </source>
</evidence>
<accession>A0A336MNP4</accession>